<keyword evidence="8" id="KW-1185">Reference proteome</keyword>
<dbReference type="InterPro" id="IPR050964">
    <property type="entry name" value="Striated_Muscle_Regulatory"/>
</dbReference>
<dbReference type="Pfam" id="PF17963">
    <property type="entry name" value="Big_9"/>
    <property type="match status" value="9"/>
</dbReference>
<dbReference type="Gene3D" id="2.60.40.2810">
    <property type="match status" value="1"/>
</dbReference>
<gene>
    <name evidence="7" type="ORF">SAMN04489745_2779</name>
</gene>
<feature type="compositionally biased region" description="Low complexity" evidence="4">
    <location>
        <begin position="1848"/>
        <end position="1862"/>
    </location>
</feature>
<dbReference type="SUPFAM" id="SSF49265">
    <property type="entry name" value="Fibronectin type III"/>
    <property type="match status" value="2"/>
</dbReference>
<sequence>MSPDGTKPQGFSAGGKRRFFNLGRTGRRVLGITSVTVVSLSLAAAAIAYPGFKTADVDLNDGGVWVTSNARNAVGRLNYASRVLDGAVTPASNSFDILQSRQNVLVQDSQGSALGQVDPAKVRLSGEQKLAASSTSSIGGDVIAVADPSKGQVWAMKAEALSGYSPDSAEPTVKGSAGIRAAVSADGHVAVVDPAKGTVTQFSLDDSGAVTDRASRDWADLKGAGEVQMAVLGQKTVVLDPAGGKLFLPDGRTVPVPDARNARLQQSGPDADQVAIATPTALIVQPLDGGKATSVDAGGTGVAAAPVQQGGCVYSAWSGSNRYVRKCVNPADDQQRDVPQASASPSFVFRVNRDLVVLNDINAGNVWLVNQNMLLVNNWDDVIPPKNTSQDADKDSADEVQQTTLPDRSKPNTRPVAKPDSYGVRAGRTTILSVLDNDSDADGDVLRVRAEGQPSIGRVESIYGGTGFQVSVPADKRGSAEFKYIADDGRGGQDAAQVTLDVVPPEVNRKPQLKPGRVPSLVLQQGKQVVQNVLPDFMDPDGDDMFLTGATSSNAGDVVRTRPDGQLTLQDAGSSPGKRTLTLRVSDGRDTAEIRVTADVKPPSALPPLANADSVIVPAGQKITVAPLKNDVDPLGGSLRLARVAPDAQSTAVIGADQQTFQFSSTLVGTHYVTYTVTNGPAAAQQLVRVDVVPSNADGPPIAVRDVAQLPSGGSTLVDVLGNDFDPAGGVLVVQSVTLANGAPVSVSVLDHSVVRVTDLHAQGTVTLKYSISNGKASATGEIAVVVIPSPSKLPAPQAKDDEATVRVGDVVTIPVLANDVDPNGGKLTLDSKLPEVPDSADGRIFTSGNTVRFLAGPTPKTVYATYKVLNESGQADSAQLTIRIKARDDERNARPEPKNVTARVLAGMKIKIAIPLDGIDPDGDSVELVGVDKAPALGTAVLGEGVIEYIAGSASAGTDTFTYRVRDRIGAENTGTVIVGVAPAASVNQKPLAVDDYAEVKPGRRIAVDALANDSDPDGDPIALVKDRFESESGLNASATENGRVLLTAPGAEGTHNIRYTIVDDKGAQASAVVVLKVNPKAVAKAPIANDDHVTLAETLGKTAVDIPVLKNDSDPDGVTEDLKITFPDGNPNASLGPDGKVRVKLAENAQLIPYTVTDLDGLTATAIMHVPGQGKMLPALKNSQVVEVTAGQSVDLKLSDYVAVRPGRTPRITVAEKIKVMGASAEKVLGSDGATLHYAALKNFVGPGSVTFEVTDGSGPDDADGLKSTLTILTKVNPDPNANHAPTFLGSPLDVPDGETVTLDLSRLAKDVDQGDQEKLRFALDGTPSAEKFGITLEGSQLKVTGKAGTAAGARQVVGVTVTDGRSEPVRAEISLQAVASTRPLPVANDDVVDKADAGKPVTVKVTENDVNPFPGSPLKVVDAQVETGSTNGSPVINGDSLTVTPAADYRGVLVVRYSLEDKTQDPSRRATGRVKITVRAAPDAPSAPTATDVRNKTAVLHWSPPSDNGAPITKYTVRSNSGFTQECTTTTCTLTGLKNNVPYRFTVVATNEVGDSKPSAESNEVRPDVKPNQPDAPTVKAGNQNMAITWAPAKTEGSPVTSYNLEISPPPASGVGSKTGVTGLSYTWSGLTNGTEYRVRVQAVNKAPTPSDWSSYSASDHPAAPPAQPAAPTTRVLSAVGTTNQVAVDWVAPDPHGDPVKNYFVTRHGGGQADLTKTVSGSALSTEFQVSNQETEYTFTVQAENKAGKSPVSAPSAPRRATGKLGTPQGVKATPANTGGNGHQITVNFTPLTAAQRNGSSVSEVSYHYNASPSGQTGRITPGQTIGGLSNGSAQTITVVADSTVAPSSDASAPSSTTPYGAPGTPSASGQDGALNNTNVKFNWSSPPDATNDVAVTKISIDNGAWQTVAANGSRTYDTGGYSKRATIRVQTFNSLGTAGSIASASATSGAHKTEWQTALNPAVVERSCSYTYNGVNWSDANHTCDGQANYNAPWFGPGDSFAVKCWVTFDNRYQADGGGIGNKGSFNWYQVANGSKNAGRYVITGHTTLGEPGGNDVPHC</sequence>
<dbReference type="InterPro" id="IPR003961">
    <property type="entry name" value="FN3_dom"/>
</dbReference>
<evidence type="ECO:0000313" key="7">
    <source>
        <dbReference type="EMBL" id="SEC40256.1"/>
    </source>
</evidence>
<evidence type="ECO:0000256" key="3">
    <source>
        <dbReference type="ARBA" id="ARBA00023326"/>
    </source>
</evidence>
<reference evidence="7 8" key="1">
    <citation type="submission" date="2016-10" db="EMBL/GenBank/DDBJ databases">
        <authorList>
            <person name="de Groot N.N."/>
        </authorList>
    </citation>
    <scope>NUCLEOTIDE SEQUENCE [LARGE SCALE GENOMIC DNA]</scope>
    <source>
        <strain evidence="7 8">DSM 10495</strain>
    </source>
</reference>
<feature type="domain" description="Fibronectin type-III" evidence="6">
    <location>
        <begin position="1576"/>
        <end position="1669"/>
    </location>
</feature>
<keyword evidence="2" id="KW-0326">Glycosidase</keyword>
<dbReference type="CDD" id="cd00063">
    <property type="entry name" value="FN3"/>
    <property type="match status" value="3"/>
</dbReference>
<feature type="compositionally biased region" description="Polar residues" evidence="4">
    <location>
        <begin position="1812"/>
        <end position="1827"/>
    </location>
</feature>
<dbReference type="STRING" id="156980.SAMN04489745_2779"/>
<dbReference type="Pfam" id="PF00041">
    <property type="entry name" value="fn3"/>
    <property type="match status" value="3"/>
</dbReference>
<feature type="region of interest" description="Disordered" evidence="4">
    <location>
        <begin position="1749"/>
        <end position="1786"/>
    </location>
</feature>
<evidence type="ECO:0000313" key="8">
    <source>
        <dbReference type="Proteomes" id="UP000182652"/>
    </source>
</evidence>
<feature type="region of interest" description="Disordered" evidence="4">
    <location>
        <begin position="1848"/>
        <end position="1889"/>
    </location>
</feature>
<evidence type="ECO:0000256" key="1">
    <source>
        <dbReference type="ARBA" id="ARBA00022737"/>
    </source>
</evidence>
<dbReference type="NCBIfam" id="NF012211">
    <property type="entry name" value="tand_rpt_95"/>
    <property type="match status" value="1"/>
</dbReference>
<name>A0A1H4S7Q5_9MICC</name>
<feature type="region of interest" description="Disordered" evidence="4">
    <location>
        <begin position="1557"/>
        <end position="1583"/>
    </location>
</feature>
<keyword evidence="3" id="KW-0624">Polysaccharide degradation</keyword>
<dbReference type="PANTHER" id="PTHR13817">
    <property type="entry name" value="TITIN"/>
    <property type="match status" value="1"/>
</dbReference>
<feature type="region of interest" description="Disordered" evidence="4">
    <location>
        <begin position="385"/>
        <end position="422"/>
    </location>
</feature>
<dbReference type="InterPro" id="IPR013783">
    <property type="entry name" value="Ig-like_fold"/>
</dbReference>
<dbReference type="PANTHER" id="PTHR13817:SF151">
    <property type="entry name" value="TITIN"/>
    <property type="match status" value="1"/>
</dbReference>
<evidence type="ECO:0000256" key="2">
    <source>
        <dbReference type="ARBA" id="ARBA00023295"/>
    </source>
</evidence>
<keyword evidence="5" id="KW-0472">Membrane</keyword>
<protein>
    <submittedName>
        <fullName evidence="7">Fibronectin type III domain-containing protein</fullName>
    </submittedName>
</protein>
<accession>A0A1H4S7Q5</accession>
<feature type="region of interest" description="Disordered" evidence="4">
    <location>
        <begin position="1812"/>
        <end position="1832"/>
    </location>
</feature>
<feature type="compositionally biased region" description="Polar residues" evidence="4">
    <location>
        <begin position="1869"/>
        <end position="1889"/>
    </location>
</feature>
<dbReference type="GO" id="GO:0016798">
    <property type="term" value="F:hydrolase activity, acting on glycosyl bonds"/>
    <property type="evidence" value="ECO:0007669"/>
    <property type="project" value="UniProtKB-KW"/>
</dbReference>
<keyword evidence="1" id="KW-0677">Repeat</keyword>
<feature type="transmembrane region" description="Helical" evidence="5">
    <location>
        <begin position="29"/>
        <end position="52"/>
    </location>
</feature>
<dbReference type="Proteomes" id="UP000182652">
    <property type="component" value="Unassembled WGS sequence"/>
</dbReference>
<dbReference type="RefSeq" id="WP_082724297.1">
    <property type="nucleotide sequence ID" value="NZ_FNSN01000003.1"/>
</dbReference>
<keyword evidence="3" id="KW-0119">Carbohydrate metabolism</keyword>
<dbReference type="InterPro" id="IPR036116">
    <property type="entry name" value="FN3_sf"/>
</dbReference>
<dbReference type="PROSITE" id="PS50853">
    <property type="entry name" value="FN3"/>
    <property type="match status" value="3"/>
</dbReference>
<feature type="region of interest" description="Disordered" evidence="4">
    <location>
        <begin position="1650"/>
        <end position="1675"/>
    </location>
</feature>
<proteinExistence type="predicted"/>
<evidence type="ECO:0000256" key="4">
    <source>
        <dbReference type="SAM" id="MobiDB-lite"/>
    </source>
</evidence>
<organism evidence="7 8">
    <name type="scientific">Arthrobacter woluwensis</name>
    <dbReference type="NCBI Taxonomy" id="156980"/>
    <lineage>
        <taxon>Bacteria</taxon>
        <taxon>Bacillati</taxon>
        <taxon>Actinomycetota</taxon>
        <taxon>Actinomycetes</taxon>
        <taxon>Micrococcales</taxon>
        <taxon>Micrococcaceae</taxon>
        <taxon>Arthrobacter</taxon>
    </lineage>
</organism>
<feature type="domain" description="Fibronectin type-III" evidence="6">
    <location>
        <begin position="1487"/>
        <end position="1575"/>
    </location>
</feature>
<evidence type="ECO:0000256" key="5">
    <source>
        <dbReference type="SAM" id="Phobius"/>
    </source>
</evidence>
<dbReference type="SMART" id="SM00060">
    <property type="entry name" value="FN3"/>
    <property type="match status" value="4"/>
</dbReference>
<dbReference type="Gene3D" id="2.60.40.10">
    <property type="entry name" value="Immunoglobulins"/>
    <property type="match status" value="3"/>
</dbReference>
<evidence type="ECO:0000259" key="6">
    <source>
        <dbReference type="PROSITE" id="PS50853"/>
    </source>
</evidence>
<feature type="domain" description="Fibronectin type-III" evidence="6">
    <location>
        <begin position="1674"/>
        <end position="1768"/>
    </location>
</feature>
<keyword evidence="5" id="KW-0812">Transmembrane</keyword>
<dbReference type="GO" id="GO:0000272">
    <property type="term" value="P:polysaccharide catabolic process"/>
    <property type="evidence" value="ECO:0007669"/>
    <property type="project" value="UniProtKB-KW"/>
</dbReference>
<dbReference type="EMBL" id="FNSN01000003">
    <property type="protein sequence ID" value="SEC40256.1"/>
    <property type="molecule type" value="Genomic_DNA"/>
</dbReference>
<keyword evidence="5" id="KW-1133">Transmembrane helix</keyword>
<keyword evidence="2" id="KW-0378">Hydrolase</keyword>